<sequence>MQTNQQKGIVLGLTAYFIWSLFPFYFKELSHYHAIEVIGHRLIWTCVLLLLFLILKKHWQAITLIKQNPKIIFWTFISGVLIAINWLTYVWAVGHDRIIDASLGYFISPLMGVALSFFILKERLRPLQFLAIALAFIAVFIQVVMLGFLPIVSLLLALSFAFYGLMQKRTPLDSISALFLETAMLVPFCVVWFMTHDVPSSEPSFWVSHDIWLLMLAGPITLIPLLLYNQSTKLVNFNTLSFMQYITPTSVFMIAVFYYHEPIDSKRLLVFGLIWLGLIIFSIDILKHRKSS</sequence>
<feature type="transmembrane region" description="Helical" evidence="8">
    <location>
        <begin position="38"/>
        <end position="55"/>
    </location>
</feature>
<evidence type="ECO:0000313" key="10">
    <source>
        <dbReference type="EMBL" id="STZ63644.1"/>
    </source>
</evidence>
<protein>
    <submittedName>
        <fullName evidence="10">Putative chloramphenical resistance permease RarD</fullName>
    </submittedName>
</protein>
<evidence type="ECO:0000256" key="6">
    <source>
        <dbReference type="ARBA" id="ARBA00022989"/>
    </source>
</evidence>
<keyword evidence="7 8" id="KW-0472">Membrane</keyword>
<feature type="transmembrane region" description="Helical" evidence="8">
    <location>
        <begin position="98"/>
        <end position="120"/>
    </location>
</feature>
<feature type="transmembrane region" description="Helical" evidence="8">
    <location>
        <begin position="266"/>
        <end position="286"/>
    </location>
</feature>
<keyword evidence="6 8" id="KW-1133">Transmembrane helix</keyword>
<feature type="domain" description="EamA" evidence="9">
    <location>
        <begin position="7"/>
        <end position="141"/>
    </location>
</feature>
<feature type="transmembrane region" description="Helical" evidence="8">
    <location>
        <begin position="211"/>
        <end position="228"/>
    </location>
</feature>
<comment type="similarity">
    <text evidence="2">Belongs to the EamA transporter family.</text>
</comment>
<keyword evidence="5 8" id="KW-0812">Transmembrane</keyword>
<evidence type="ECO:0000313" key="11">
    <source>
        <dbReference type="Proteomes" id="UP000254437"/>
    </source>
</evidence>
<feature type="transmembrane region" description="Helical" evidence="8">
    <location>
        <begin position="127"/>
        <end position="145"/>
    </location>
</feature>
<comment type="subcellular location">
    <subcellularLocation>
        <location evidence="1">Cell membrane</location>
        <topology evidence="1">Multi-pass membrane protein</topology>
    </subcellularLocation>
</comment>
<dbReference type="InterPro" id="IPR000620">
    <property type="entry name" value="EamA_dom"/>
</dbReference>
<keyword evidence="3" id="KW-0813">Transport</keyword>
<accession>A0A378TTK9</accession>
<dbReference type="Pfam" id="PF00892">
    <property type="entry name" value="EamA"/>
    <property type="match status" value="2"/>
</dbReference>
<feature type="transmembrane region" description="Helical" evidence="8">
    <location>
        <begin position="71"/>
        <end position="92"/>
    </location>
</feature>
<feature type="transmembrane region" description="Helical" evidence="8">
    <location>
        <begin position="151"/>
        <end position="166"/>
    </location>
</feature>
<evidence type="ECO:0000256" key="8">
    <source>
        <dbReference type="SAM" id="Phobius"/>
    </source>
</evidence>
<feature type="transmembrane region" description="Helical" evidence="8">
    <location>
        <begin position="240"/>
        <end position="260"/>
    </location>
</feature>
<evidence type="ECO:0000256" key="3">
    <source>
        <dbReference type="ARBA" id="ARBA00022448"/>
    </source>
</evidence>
<evidence type="ECO:0000256" key="7">
    <source>
        <dbReference type="ARBA" id="ARBA00023136"/>
    </source>
</evidence>
<dbReference type="InterPro" id="IPR004626">
    <property type="entry name" value="RarD"/>
</dbReference>
<dbReference type="PANTHER" id="PTHR22911:SF137">
    <property type="entry name" value="SOLUTE CARRIER FAMILY 35 MEMBER G2-RELATED"/>
    <property type="match status" value="1"/>
</dbReference>
<dbReference type="InterPro" id="IPR037185">
    <property type="entry name" value="EmrE-like"/>
</dbReference>
<name>A0A378TTK9_MORLA</name>
<feature type="transmembrane region" description="Helical" evidence="8">
    <location>
        <begin position="178"/>
        <end position="195"/>
    </location>
</feature>
<organism evidence="10 11">
    <name type="scientific">Moraxella lacunata</name>
    <dbReference type="NCBI Taxonomy" id="477"/>
    <lineage>
        <taxon>Bacteria</taxon>
        <taxon>Pseudomonadati</taxon>
        <taxon>Pseudomonadota</taxon>
        <taxon>Gammaproteobacteria</taxon>
        <taxon>Moraxellales</taxon>
        <taxon>Moraxellaceae</taxon>
        <taxon>Moraxella</taxon>
    </lineage>
</organism>
<dbReference type="PANTHER" id="PTHR22911">
    <property type="entry name" value="ACYL-MALONYL CONDENSING ENZYME-RELATED"/>
    <property type="match status" value="1"/>
</dbReference>
<evidence type="ECO:0000256" key="1">
    <source>
        <dbReference type="ARBA" id="ARBA00004651"/>
    </source>
</evidence>
<evidence type="ECO:0000259" key="9">
    <source>
        <dbReference type="Pfam" id="PF00892"/>
    </source>
</evidence>
<dbReference type="SUPFAM" id="SSF103481">
    <property type="entry name" value="Multidrug resistance efflux transporter EmrE"/>
    <property type="match status" value="2"/>
</dbReference>
<feature type="domain" description="EamA" evidence="9">
    <location>
        <begin position="152"/>
        <end position="282"/>
    </location>
</feature>
<dbReference type="NCBIfam" id="TIGR00688">
    <property type="entry name" value="rarD"/>
    <property type="match status" value="1"/>
</dbReference>
<keyword evidence="4" id="KW-1003">Cell membrane</keyword>
<feature type="transmembrane region" description="Helical" evidence="8">
    <location>
        <begin position="9"/>
        <end position="26"/>
    </location>
</feature>
<gene>
    <name evidence="10" type="primary">rarD_1</name>
    <name evidence="10" type="ORF">NCTC10359_02080</name>
</gene>
<reference evidence="10 11" key="1">
    <citation type="submission" date="2018-06" db="EMBL/GenBank/DDBJ databases">
        <authorList>
            <consortium name="Pathogen Informatics"/>
            <person name="Doyle S."/>
        </authorList>
    </citation>
    <scope>NUCLEOTIDE SEQUENCE [LARGE SCALE GENOMIC DNA]</scope>
    <source>
        <strain evidence="10 11">NCTC10359</strain>
    </source>
</reference>
<evidence type="ECO:0000256" key="2">
    <source>
        <dbReference type="ARBA" id="ARBA00007362"/>
    </source>
</evidence>
<evidence type="ECO:0000256" key="4">
    <source>
        <dbReference type="ARBA" id="ARBA00022475"/>
    </source>
</evidence>
<dbReference type="GO" id="GO:0005886">
    <property type="term" value="C:plasma membrane"/>
    <property type="evidence" value="ECO:0007669"/>
    <property type="project" value="UniProtKB-SubCell"/>
</dbReference>
<dbReference type="Proteomes" id="UP000254437">
    <property type="component" value="Unassembled WGS sequence"/>
</dbReference>
<dbReference type="EMBL" id="UGQU01000003">
    <property type="protein sequence ID" value="STZ63644.1"/>
    <property type="molecule type" value="Genomic_DNA"/>
</dbReference>
<dbReference type="AlphaFoldDB" id="A0A378TTK9"/>
<proteinExistence type="inferred from homology"/>
<evidence type="ECO:0000256" key="5">
    <source>
        <dbReference type="ARBA" id="ARBA00022692"/>
    </source>
</evidence>